<keyword evidence="1" id="KW-0472">Membrane</keyword>
<dbReference type="Proteomes" id="UP000002365">
    <property type="component" value="Chromosome"/>
</dbReference>
<dbReference type="KEGG" id="bmd:BMD_2357"/>
<dbReference type="EMBL" id="CP001982">
    <property type="protein sequence ID" value="ADF39205.1"/>
    <property type="molecule type" value="Genomic_DNA"/>
</dbReference>
<dbReference type="AlphaFoldDB" id="D5DFS8"/>
<accession>D5DFS8</accession>
<dbReference type="HOGENOM" id="CLU_213064_0_0_9"/>
<evidence type="ECO:0000313" key="3">
    <source>
        <dbReference type="Proteomes" id="UP000002365"/>
    </source>
</evidence>
<name>D5DFS8_PRIM3</name>
<protein>
    <submittedName>
        <fullName evidence="2">Uncharacterized protein</fullName>
    </submittedName>
</protein>
<organism evidence="2 3">
    <name type="scientific">Priestia megaterium (strain DSM 319 / IMG 1521)</name>
    <name type="common">Bacillus megaterium</name>
    <dbReference type="NCBI Taxonomy" id="592022"/>
    <lineage>
        <taxon>Bacteria</taxon>
        <taxon>Bacillati</taxon>
        <taxon>Bacillota</taxon>
        <taxon>Bacilli</taxon>
        <taxon>Bacillales</taxon>
        <taxon>Bacillaceae</taxon>
        <taxon>Priestia</taxon>
    </lineage>
</organism>
<reference evidence="2 3" key="1">
    <citation type="journal article" date="2011" name="J. Bacteriol.">
        <title>Genome sequences of the biotechnologically important Bacillus megaterium strains QM B1551 and DSM319.</title>
        <authorList>
            <person name="Eppinger M."/>
            <person name="Bunk B."/>
            <person name="Johns M.A."/>
            <person name="Edirisinghe J.N."/>
            <person name="Kutumbaka K.K."/>
            <person name="Koenig S.S."/>
            <person name="Huot Creasy H."/>
            <person name="Rosovitz M.J."/>
            <person name="Riley D.R."/>
            <person name="Daugherty S."/>
            <person name="Martin M."/>
            <person name="Elbourne L.D."/>
            <person name="Paulsen I."/>
            <person name="Biedendieck R."/>
            <person name="Braun C."/>
            <person name="Grayburn S."/>
            <person name="Dhingra S."/>
            <person name="Lukyanchuk V."/>
            <person name="Ball B."/>
            <person name="Ul-Qamar R."/>
            <person name="Seibel J."/>
            <person name="Bremer E."/>
            <person name="Jahn D."/>
            <person name="Ravel J."/>
            <person name="Vary P.S."/>
        </authorList>
    </citation>
    <scope>NUCLEOTIDE SEQUENCE [LARGE SCALE GENOMIC DNA]</scope>
    <source>
        <strain evidence="3">DSM 319 / IMG 1521</strain>
    </source>
</reference>
<evidence type="ECO:0000313" key="2">
    <source>
        <dbReference type="EMBL" id="ADF39205.1"/>
    </source>
</evidence>
<evidence type="ECO:0000256" key="1">
    <source>
        <dbReference type="SAM" id="Phobius"/>
    </source>
</evidence>
<sequence length="54" mass="6347">MVSSCWSARFFMGVALFTGDWRYMMWSFMISIIVGIPSIIGTYKRNQQLKAYKK</sequence>
<keyword evidence="1" id="KW-0812">Transmembrane</keyword>
<keyword evidence="1" id="KW-1133">Transmembrane helix</keyword>
<gene>
    <name evidence="2" type="ordered locus">BMD_2357</name>
</gene>
<proteinExistence type="predicted"/>
<feature type="transmembrane region" description="Helical" evidence="1">
    <location>
        <begin position="23"/>
        <end position="43"/>
    </location>
</feature>